<evidence type="ECO:0000256" key="1">
    <source>
        <dbReference type="ARBA" id="ARBA00004127"/>
    </source>
</evidence>
<feature type="transmembrane region" description="Helical" evidence="10">
    <location>
        <begin position="292"/>
        <end position="312"/>
    </location>
</feature>
<comment type="subcellular location">
    <subcellularLocation>
        <location evidence="1">Endomembrane system</location>
        <topology evidence="1">Multi-pass membrane protein</topology>
    </subcellularLocation>
</comment>
<feature type="compositionally biased region" description="Low complexity" evidence="9">
    <location>
        <begin position="1"/>
        <end position="11"/>
    </location>
</feature>
<gene>
    <name evidence="12" type="ORF">MYCIT1_LOCUS2308</name>
</gene>
<evidence type="ECO:0000313" key="12">
    <source>
        <dbReference type="EMBL" id="CAK5263085.1"/>
    </source>
</evidence>
<feature type="transmembrane region" description="Helical" evidence="10">
    <location>
        <begin position="119"/>
        <end position="137"/>
    </location>
</feature>
<dbReference type="PANTHER" id="PTHR23501:SF191">
    <property type="entry name" value="VACUOLAR BASIC AMINO ACID TRANSPORTER 4"/>
    <property type="match status" value="1"/>
</dbReference>
<dbReference type="InterPro" id="IPR020846">
    <property type="entry name" value="MFS_dom"/>
</dbReference>
<dbReference type="EMBL" id="CAVNYO010000033">
    <property type="protein sequence ID" value="CAK5263085.1"/>
    <property type="molecule type" value="Genomic_DNA"/>
</dbReference>
<dbReference type="GO" id="GO:0000329">
    <property type="term" value="C:fungal-type vacuole membrane"/>
    <property type="evidence" value="ECO:0007669"/>
    <property type="project" value="TreeGrafter"/>
</dbReference>
<dbReference type="InterPro" id="IPR001209">
    <property type="entry name" value="Ribosomal_uS14"/>
</dbReference>
<dbReference type="Gene3D" id="1.20.1250.20">
    <property type="entry name" value="MFS general substrate transporter like domains"/>
    <property type="match status" value="1"/>
</dbReference>
<protein>
    <recommendedName>
        <fullName evidence="11">Major facilitator superfamily (MFS) profile domain-containing protein</fullName>
    </recommendedName>
</protein>
<keyword evidence="5" id="KW-0689">Ribosomal protein</keyword>
<dbReference type="InterPro" id="IPR018271">
    <property type="entry name" value="Ribosomal_uS14_CS"/>
</dbReference>
<feature type="transmembrane region" description="Helical" evidence="10">
    <location>
        <begin position="352"/>
        <end position="368"/>
    </location>
</feature>
<evidence type="ECO:0000256" key="10">
    <source>
        <dbReference type="SAM" id="Phobius"/>
    </source>
</evidence>
<evidence type="ECO:0000256" key="5">
    <source>
        <dbReference type="ARBA" id="ARBA00022980"/>
    </source>
</evidence>
<dbReference type="FunFam" id="1.10.287.1480:FF:000001">
    <property type="entry name" value="30S ribosomal protein S14"/>
    <property type="match status" value="1"/>
</dbReference>
<dbReference type="GO" id="GO:0006412">
    <property type="term" value="P:translation"/>
    <property type="evidence" value="ECO:0007669"/>
    <property type="project" value="InterPro"/>
</dbReference>
<dbReference type="AlphaFoldDB" id="A0AAD2GTX3"/>
<feature type="domain" description="Major facilitator superfamily (MFS) profile" evidence="11">
    <location>
        <begin position="53"/>
        <end position="522"/>
    </location>
</feature>
<feature type="transmembrane region" description="Helical" evidence="10">
    <location>
        <begin position="408"/>
        <end position="430"/>
    </location>
</feature>
<dbReference type="GO" id="GO:1990904">
    <property type="term" value="C:ribonucleoprotein complex"/>
    <property type="evidence" value="ECO:0007669"/>
    <property type="project" value="UniProtKB-KW"/>
</dbReference>
<keyword evidence="6 10" id="KW-1133">Transmembrane helix</keyword>
<feature type="region of interest" description="Disordered" evidence="9">
    <location>
        <begin position="1"/>
        <end position="42"/>
    </location>
</feature>
<feature type="transmembrane region" description="Helical" evidence="10">
    <location>
        <begin position="253"/>
        <end position="271"/>
    </location>
</feature>
<evidence type="ECO:0000256" key="6">
    <source>
        <dbReference type="ARBA" id="ARBA00022989"/>
    </source>
</evidence>
<feature type="transmembrane region" description="Helical" evidence="10">
    <location>
        <begin position="53"/>
        <end position="77"/>
    </location>
</feature>
<feature type="transmembrane region" description="Helical" evidence="10">
    <location>
        <begin position="375"/>
        <end position="396"/>
    </location>
</feature>
<feature type="transmembrane region" description="Helical" evidence="10">
    <location>
        <begin position="182"/>
        <end position="201"/>
    </location>
</feature>
<dbReference type="SUPFAM" id="SSF103473">
    <property type="entry name" value="MFS general substrate transporter"/>
    <property type="match status" value="1"/>
</dbReference>
<keyword evidence="3" id="KW-0813">Transport</keyword>
<keyword evidence="13" id="KW-1185">Reference proteome</keyword>
<proteinExistence type="inferred from homology"/>
<organism evidence="12 13">
    <name type="scientific">Mycena citricolor</name>
    <dbReference type="NCBI Taxonomy" id="2018698"/>
    <lineage>
        <taxon>Eukaryota</taxon>
        <taxon>Fungi</taxon>
        <taxon>Dikarya</taxon>
        <taxon>Basidiomycota</taxon>
        <taxon>Agaricomycotina</taxon>
        <taxon>Agaricomycetes</taxon>
        <taxon>Agaricomycetidae</taxon>
        <taxon>Agaricales</taxon>
        <taxon>Marasmiineae</taxon>
        <taxon>Mycenaceae</taxon>
        <taxon>Mycena</taxon>
    </lineage>
</organism>
<evidence type="ECO:0000256" key="2">
    <source>
        <dbReference type="ARBA" id="ARBA00009083"/>
    </source>
</evidence>
<feature type="transmembrane region" description="Helical" evidence="10">
    <location>
        <begin position="495"/>
        <end position="517"/>
    </location>
</feature>
<evidence type="ECO:0000256" key="9">
    <source>
        <dbReference type="SAM" id="MobiDB-lite"/>
    </source>
</evidence>
<sequence length="673" mass="72615">MPDAVSSSSSSAPESQRLLSKPPPSYHSVDDGPVSEQDSPPPLLNKFSKSDTVWILAGLWSAVFLGALGTVVATLLTPIGSDFNKSNQASYIGTSYLLSLCCFTPLYGRMSDILGRKGAMLTALFLFGTGTLLCGFCPSMKTLIMARTLAGMGGGGLYGLGAGIGGPLGGWVNDKFGWRSAFLFQAPLLIVSAVLVAWKVNIRLPSEVESQSLHEKLRRVDALGSATLVGTVGTLLLGFSLKTTEEIPWSHPSIVSLFSASAVCCVSFVLVEKYWAPFPVMPLGLITRRTPLAVSVANLFASMAAFSMIYNVPLYFSAVRLYSAANTGSHLLPHSVSTRPCLAELDILSRDFAQIAISFGSVFAGWAMRRTGKLYVLTLVASAASIFANILVILWDEKTSQWHLWLDIVPHGFGMASFITTTLIAITYLFRTTGQVLGVSLSGAILQAVLVQKLRERIQGPGSAELIHQIQHATDSIGHLDPVTRKAAVDSYADALRVVFIFQAAMSFLALLSSIPIQESPLPELTKRTGMPGEAEKQMDVVGSKLGQIVTAVTDNFLSAVMSSAGGSYAVNAMRNARVMRDVKARKGVLANEVTRRAYLYVARNTTLPAQVRHQAQLQLNSFDKYSRPTTVKNRCAETGRGRGIIGEFALCRHQFRLQALHGQLNGVRKAMW</sequence>
<dbReference type="Pfam" id="PF00253">
    <property type="entry name" value="Ribosomal_S14"/>
    <property type="match status" value="1"/>
</dbReference>
<dbReference type="PANTHER" id="PTHR23501">
    <property type="entry name" value="MAJOR FACILITATOR SUPERFAMILY"/>
    <property type="match status" value="1"/>
</dbReference>
<reference evidence="12" key="1">
    <citation type="submission" date="2023-11" db="EMBL/GenBank/DDBJ databases">
        <authorList>
            <person name="De Vega J J."/>
            <person name="De Vega J J."/>
        </authorList>
    </citation>
    <scope>NUCLEOTIDE SEQUENCE</scope>
</reference>
<feature type="transmembrane region" description="Helical" evidence="10">
    <location>
        <begin position="149"/>
        <end position="170"/>
    </location>
</feature>
<dbReference type="Pfam" id="PF07690">
    <property type="entry name" value="MFS_1"/>
    <property type="match status" value="1"/>
</dbReference>
<accession>A0AAD2GTX3</accession>
<dbReference type="GO" id="GO:0015174">
    <property type="term" value="F:basic amino acid transmembrane transporter activity"/>
    <property type="evidence" value="ECO:0007669"/>
    <property type="project" value="TreeGrafter"/>
</dbReference>
<dbReference type="InterPro" id="IPR036259">
    <property type="entry name" value="MFS_trans_sf"/>
</dbReference>
<dbReference type="GO" id="GO:0005886">
    <property type="term" value="C:plasma membrane"/>
    <property type="evidence" value="ECO:0007669"/>
    <property type="project" value="TreeGrafter"/>
</dbReference>
<dbReference type="Proteomes" id="UP001295794">
    <property type="component" value="Unassembled WGS sequence"/>
</dbReference>
<evidence type="ECO:0000259" key="11">
    <source>
        <dbReference type="PROSITE" id="PS50850"/>
    </source>
</evidence>
<dbReference type="InterPro" id="IPR011701">
    <property type="entry name" value="MFS"/>
</dbReference>
<evidence type="ECO:0000256" key="7">
    <source>
        <dbReference type="ARBA" id="ARBA00023136"/>
    </source>
</evidence>
<keyword evidence="7 10" id="KW-0472">Membrane</keyword>
<dbReference type="PROSITE" id="PS50850">
    <property type="entry name" value="MFS"/>
    <property type="match status" value="1"/>
</dbReference>
<dbReference type="GO" id="GO:0005840">
    <property type="term" value="C:ribosome"/>
    <property type="evidence" value="ECO:0007669"/>
    <property type="project" value="UniProtKB-KW"/>
</dbReference>
<evidence type="ECO:0000256" key="4">
    <source>
        <dbReference type="ARBA" id="ARBA00022692"/>
    </source>
</evidence>
<dbReference type="Gene3D" id="1.10.287.1480">
    <property type="match status" value="1"/>
</dbReference>
<name>A0AAD2GTX3_9AGAR</name>
<evidence type="ECO:0000256" key="3">
    <source>
        <dbReference type="ARBA" id="ARBA00022448"/>
    </source>
</evidence>
<dbReference type="SUPFAM" id="SSF57716">
    <property type="entry name" value="Glucocorticoid receptor-like (DNA-binding domain)"/>
    <property type="match status" value="1"/>
</dbReference>
<dbReference type="GO" id="GO:0003735">
    <property type="term" value="F:structural constituent of ribosome"/>
    <property type="evidence" value="ECO:0007669"/>
    <property type="project" value="InterPro"/>
</dbReference>
<keyword evidence="4 10" id="KW-0812">Transmembrane</keyword>
<evidence type="ECO:0000313" key="13">
    <source>
        <dbReference type="Proteomes" id="UP001295794"/>
    </source>
</evidence>
<keyword evidence="8" id="KW-0687">Ribonucleoprotein</keyword>
<feature type="transmembrane region" description="Helical" evidence="10">
    <location>
        <begin position="89"/>
        <end position="107"/>
    </location>
</feature>
<feature type="transmembrane region" description="Helical" evidence="10">
    <location>
        <begin position="222"/>
        <end position="241"/>
    </location>
</feature>
<dbReference type="GO" id="GO:0012505">
    <property type="term" value="C:endomembrane system"/>
    <property type="evidence" value="ECO:0007669"/>
    <property type="project" value="UniProtKB-SubCell"/>
</dbReference>
<comment type="caution">
    <text evidence="12">The sequence shown here is derived from an EMBL/GenBank/DDBJ whole genome shotgun (WGS) entry which is preliminary data.</text>
</comment>
<evidence type="ECO:0000256" key="8">
    <source>
        <dbReference type="ARBA" id="ARBA00023274"/>
    </source>
</evidence>
<comment type="similarity">
    <text evidence="2">Belongs to the universal ribosomal protein uS14 family.</text>
</comment>
<dbReference type="PROSITE" id="PS00527">
    <property type="entry name" value="RIBOSOMAL_S14"/>
    <property type="match status" value="1"/>
</dbReference>